<dbReference type="InterPro" id="IPR029063">
    <property type="entry name" value="SAM-dependent_MTases_sf"/>
</dbReference>
<reference evidence="2 3" key="1">
    <citation type="submission" date="2016-12" db="EMBL/GenBank/DDBJ databases">
        <authorList>
            <person name="Song W.-J."/>
            <person name="Kurnit D.M."/>
        </authorList>
    </citation>
    <scope>NUCLEOTIDE SEQUENCE [LARGE SCALE GENOMIC DNA]</scope>
    <source>
        <strain evidence="2 3">IMCC3135</strain>
    </source>
</reference>
<dbReference type="InterPro" id="IPR041698">
    <property type="entry name" value="Methyltransf_25"/>
</dbReference>
<feature type="domain" description="Methyltransferase" evidence="1">
    <location>
        <begin position="46"/>
        <end position="130"/>
    </location>
</feature>
<gene>
    <name evidence="2" type="ORF">IMCC3135_06820</name>
</gene>
<dbReference type="Proteomes" id="UP000250079">
    <property type="component" value="Chromosome"/>
</dbReference>
<organism evidence="2 3">
    <name type="scientific">Granulosicoccus antarcticus IMCC3135</name>
    <dbReference type="NCBI Taxonomy" id="1192854"/>
    <lineage>
        <taxon>Bacteria</taxon>
        <taxon>Pseudomonadati</taxon>
        <taxon>Pseudomonadota</taxon>
        <taxon>Gammaproteobacteria</taxon>
        <taxon>Chromatiales</taxon>
        <taxon>Granulosicoccaceae</taxon>
        <taxon>Granulosicoccus</taxon>
    </lineage>
</organism>
<accession>A0A2Z2NNF8</accession>
<sequence length="186" mass="20630">MSEISSKWNERYANSGHPLPAVADVLLKGEHWLPGTASERPSMAALDLACGRAANGEWLAQRGFHVSAWDISKNAIADIQQRPASRVAVAQVRDLEKQPPLPHSFDVIIVCRFLDRTLCQAICEALKPGGILFYQTFTHGLSNPDFLLRSNELLSLFASLSILEYHEPEPDESGKAEARLIARRQD</sequence>
<dbReference type="OrthoDB" id="9804312at2"/>
<evidence type="ECO:0000259" key="1">
    <source>
        <dbReference type="Pfam" id="PF13649"/>
    </source>
</evidence>
<evidence type="ECO:0000313" key="2">
    <source>
        <dbReference type="EMBL" id="ASJ71471.1"/>
    </source>
</evidence>
<protein>
    <recommendedName>
        <fullName evidence="1">Methyltransferase domain-containing protein</fullName>
    </recommendedName>
</protein>
<keyword evidence="3" id="KW-1185">Reference proteome</keyword>
<dbReference type="EMBL" id="CP018632">
    <property type="protein sequence ID" value="ASJ71471.1"/>
    <property type="molecule type" value="Genomic_DNA"/>
</dbReference>
<evidence type="ECO:0000313" key="3">
    <source>
        <dbReference type="Proteomes" id="UP000250079"/>
    </source>
</evidence>
<dbReference type="CDD" id="cd02440">
    <property type="entry name" value="AdoMet_MTases"/>
    <property type="match status" value="1"/>
</dbReference>
<name>A0A2Z2NNF8_9GAMM</name>
<dbReference type="SUPFAM" id="SSF53335">
    <property type="entry name" value="S-adenosyl-L-methionine-dependent methyltransferases"/>
    <property type="match status" value="1"/>
</dbReference>
<dbReference type="RefSeq" id="WP_088916907.1">
    <property type="nucleotide sequence ID" value="NZ_CP018632.1"/>
</dbReference>
<proteinExistence type="predicted"/>
<dbReference type="KEGG" id="gai:IMCC3135_06820"/>
<dbReference type="AlphaFoldDB" id="A0A2Z2NNF8"/>
<dbReference type="Gene3D" id="3.40.50.150">
    <property type="entry name" value="Vaccinia Virus protein VP39"/>
    <property type="match status" value="1"/>
</dbReference>
<dbReference type="Pfam" id="PF13649">
    <property type="entry name" value="Methyltransf_25"/>
    <property type="match status" value="1"/>
</dbReference>